<evidence type="ECO:0000313" key="2">
    <source>
        <dbReference type="Proteomes" id="UP000215335"/>
    </source>
</evidence>
<keyword evidence="2" id="KW-1185">Reference proteome</keyword>
<sequence length="102" mass="11475">MSVPVADKTALFVTSDRLFSPRSHISKLTNCAKRLCESYQQVREGPIVDNGGNTLWDEQQREIDNHATTPPCDETLKPIGLLYSKFFAMYLMDNLNALGPDK</sequence>
<dbReference type="Proteomes" id="UP000215335">
    <property type="component" value="Unassembled WGS sequence"/>
</dbReference>
<protein>
    <submittedName>
        <fullName evidence="1">Uncharacterized protein</fullName>
    </submittedName>
</protein>
<comment type="caution">
    <text evidence="1">The sequence shown here is derived from an EMBL/GenBank/DDBJ whole genome shotgun (WGS) entry which is preliminary data.</text>
</comment>
<dbReference type="AlphaFoldDB" id="A0A232FK06"/>
<proteinExistence type="predicted"/>
<name>A0A232FK06_9HYME</name>
<accession>A0A232FK06</accession>
<gene>
    <name evidence="1" type="ORF">TSAR_010018</name>
</gene>
<dbReference type="EMBL" id="NNAY01000097">
    <property type="protein sequence ID" value="OXU31005.1"/>
    <property type="molecule type" value="Genomic_DNA"/>
</dbReference>
<evidence type="ECO:0000313" key="1">
    <source>
        <dbReference type="EMBL" id="OXU31005.1"/>
    </source>
</evidence>
<organism evidence="1 2">
    <name type="scientific">Trichomalopsis sarcophagae</name>
    <dbReference type="NCBI Taxonomy" id="543379"/>
    <lineage>
        <taxon>Eukaryota</taxon>
        <taxon>Metazoa</taxon>
        <taxon>Ecdysozoa</taxon>
        <taxon>Arthropoda</taxon>
        <taxon>Hexapoda</taxon>
        <taxon>Insecta</taxon>
        <taxon>Pterygota</taxon>
        <taxon>Neoptera</taxon>
        <taxon>Endopterygota</taxon>
        <taxon>Hymenoptera</taxon>
        <taxon>Apocrita</taxon>
        <taxon>Proctotrupomorpha</taxon>
        <taxon>Chalcidoidea</taxon>
        <taxon>Pteromalidae</taxon>
        <taxon>Pteromalinae</taxon>
        <taxon>Trichomalopsis</taxon>
    </lineage>
</organism>
<reference evidence="1 2" key="1">
    <citation type="journal article" date="2017" name="Curr. Biol.">
        <title>The Evolution of Venom by Co-option of Single-Copy Genes.</title>
        <authorList>
            <person name="Martinson E.O."/>
            <person name="Mrinalini"/>
            <person name="Kelkar Y.D."/>
            <person name="Chang C.H."/>
            <person name="Werren J.H."/>
        </authorList>
    </citation>
    <scope>NUCLEOTIDE SEQUENCE [LARGE SCALE GENOMIC DNA]</scope>
    <source>
        <strain evidence="1 2">Alberta</strain>
        <tissue evidence="1">Whole body</tissue>
    </source>
</reference>